<organism evidence="1">
    <name type="scientific">Mucochytrium quahogii</name>
    <dbReference type="NCBI Taxonomy" id="96639"/>
    <lineage>
        <taxon>Eukaryota</taxon>
        <taxon>Sar</taxon>
        <taxon>Stramenopiles</taxon>
        <taxon>Bigyra</taxon>
        <taxon>Labyrinthulomycetes</taxon>
        <taxon>Thraustochytrida</taxon>
        <taxon>Thraustochytriidae</taxon>
        <taxon>Mucochytrium</taxon>
    </lineage>
</organism>
<dbReference type="Pfam" id="PF17250">
    <property type="entry name" value="NDUFB11"/>
    <property type="match status" value="1"/>
</dbReference>
<dbReference type="AlphaFoldDB" id="A0A7S2WAL7"/>
<evidence type="ECO:0000313" key="1">
    <source>
        <dbReference type="EMBL" id="CAD9676431.1"/>
    </source>
</evidence>
<name>A0A7S2WAL7_9STRA</name>
<dbReference type="InterPro" id="IPR035204">
    <property type="entry name" value="NDUFB11"/>
</dbReference>
<accession>A0A7S2WAL7</accession>
<sequence length="109" mass="13030">MSFIQQWITDLMQDPEERDMQEIRRVDMLYDQSKKVREHLHESTKPPNFWRLPGALEYFHLANKYNGRDGKQNRLLAEPNSRANSYESVLDIYAQCQQRWEAEANPSDD</sequence>
<protein>
    <submittedName>
        <fullName evidence="1">Uncharacterized protein</fullName>
    </submittedName>
</protein>
<gene>
    <name evidence="1" type="ORF">QSP1433_LOCUS5433</name>
</gene>
<proteinExistence type="predicted"/>
<reference evidence="1" key="1">
    <citation type="submission" date="2021-01" db="EMBL/GenBank/DDBJ databases">
        <authorList>
            <person name="Corre E."/>
            <person name="Pelletier E."/>
            <person name="Niang G."/>
            <person name="Scheremetjew M."/>
            <person name="Finn R."/>
            <person name="Kale V."/>
            <person name="Holt S."/>
            <person name="Cochrane G."/>
            <person name="Meng A."/>
            <person name="Brown T."/>
            <person name="Cohen L."/>
        </authorList>
    </citation>
    <scope>NUCLEOTIDE SEQUENCE</scope>
    <source>
        <strain evidence="1">NY070348D</strain>
    </source>
</reference>
<dbReference type="EMBL" id="HBHK01008753">
    <property type="protein sequence ID" value="CAD9676431.1"/>
    <property type="molecule type" value="Transcribed_RNA"/>
</dbReference>